<accession>A0ABP7A761</accession>
<evidence type="ECO:0000313" key="3">
    <source>
        <dbReference type="Proteomes" id="UP001501490"/>
    </source>
</evidence>
<reference evidence="3" key="1">
    <citation type="journal article" date="2019" name="Int. J. Syst. Evol. Microbiol.">
        <title>The Global Catalogue of Microorganisms (GCM) 10K type strain sequencing project: providing services to taxonomists for standard genome sequencing and annotation.</title>
        <authorList>
            <consortium name="The Broad Institute Genomics Platform"/>
            <consortium name="The Broad Institute Genome Sequencing Center for Infectious Disease"/>
            <person name="Wu L."/>
            <person name="Ma J."/>
        </authorList>
    </citation>
    <scope>NUCLEOTIDE SEQUENCE [LARGE SCALE GENOMIC DNA]</scope>
    <source>
        <strain evidence="3">JCM 16929</strain>
    </source>
</reference>
<feature type="region of interest" description="Disordered" evidence="1">
    <location>
        <begin position="28"/>
        <end position="83"/>
    </location>
</feature>
<dbReference type="EMBL" id="BAABAB010000022">
    <property type="protein sequence ID" value="GAA3626209.1"/>
    <property type="molecule type" value="Genomic_DNA"/>
</dbReference>
<evidence type="ECO:0008006" key="4">
    <source>
        <dbReference type="Google" id="ProtNLM"/>
    </source>
</evidence>
<evidence type="ECO:0000256" key="1">
    <source>
        <dbReference type="SAM" id="MobiDB-lite"/>
    </source>
</evidence>
<keyword evidence="3" id="KW-1185">Reference proteome</keyword>
<gene>
    <name evidence="2" type="ORF">GCM10022236_30570</name>
</gene>
<comment type="caution">
    <text evidence="2">The sequence shown here is derived from an EMBL/GenBank/DDBJ whole genome shotgun (WGS) entry which is preliminary data.</text>
</comment>
<dbReference type="Proteomes" id="UP001501490">
    <property type="component" value="Unassembled WGS sequence"/>
</dbReference>
<feature type="compositionally biased region" description="Low complexity" evidence="1">
    <location>
        <begin position="28"/>
        <end position="39"/>
    </location>
</feature>
<proteinExistence type="predicted"/>
<name>A0ABP7A761_9ACTN</name>
<evidence type="ECO:0000313" key="2">
    <source>
        <dbReference type="EMBL" id="GAA3626209.1"/>
    </source>
</evidence>
<organism evidence="2 3">
    <name type="scientific">Microlunatus ginsengisoli</name>
    <dbReference type="NCBI Taxonomy" id="363863"/>
    <lineage>
        <taxon>Bacteria</taxon>
        <taxon>Bacillati</taxon>
        <taxon>Actinomycetota</taxon>
        <taxon>Actinomycetes</taxon>
        <taxon>Propionibacteriales</taxon>
        <taxon>Propionibacteriaceae</taxon>
        <taxon>Microlunatus</taxon>
    </lineage>
</organism>
<protein>
    <recommendedName>
        <fullName evidence="4">DUF4352 domain-containing protein</fullName>
    </recommendedName>
</protein>
<sequence length="214" mass="20545">MLLLPLIATVLLLGLPGCSLPVSLPGSAGSTPGLPAAPSGSGGGTGSGPPAADATGGPTSPAANAPPTGSAGGSGPPDLGALGPIVGSRTSAYQGGEVTIDLYRIVRTGNLAYVTLTARSPDEVIAGGMLSAPGSASYTANGITLVDAAHKRLYLSATHGTGDAGECICSDLGQVTLGAQPTVITAAFAAPPAGVTELGVQVPHFGVFARVPVV</sequence>
<feature type="compositionally biased region" description="Low complexity" evidence="1">
    <location>
        <begin position="48"/>
        <end position="69"/>
    </location>
</feature>